<keyword evidence="3" id="KW-1185">Reference proteome</keyword>
<dbReference type="PANTHER" id="PTHR14381">
    <property type="entry name" value="DACTYLIN"/>
    <property type="match status" value="1"/>
</dbReference>
<dbReference type="Ensembl" id="ENSPMGT00000013370.1">
    <property type="protein sequence ID" value="ENSPMGP00000012529.1"/>
    <property type="gene ID" value="ENSPMGG00000010335.1"/>
</dbReference>
<evidence type="ECO:0000313" key="3">
    <source>
        <dbReference type="Proteomes" id="UP000261520"/>
    </source>
</evidence>
<dbReference type="AlphaFoldDB" id="A0A3B4A7D0"/>
<evidence type="ECO:0000259" key="1">
    <source>
        <dbReference type="PROSITE" id="PS50181"/>
    </source>
</evidence>
<dbReference type="InterPro" id="IPR052301">
    <property type="entry name" value="SCF_F-box/WD-repeat"/>
</dbReference>
<dbReference type="PANTHER" id="PTHR14381:SF1">
    <property type="entry name" value="F-BOX_WD REPEAT-CONTAINING PROTEIN 4"/>
    <property type="match status" value="1"/>
</dbReference>
<accession>A0A3B4A7D0</accession>
<dbReference type="Gene3D" id="1.20.1280.50">
    <property type="match status" value="1"/>
</dbReference>
<dbReference type="GO" id="GO:0031146">
    <property type="term" value="P:SCF-dependent proteasomal ubiquitin-dependent protein catabolic process"/>
    <property type="evidence" value="ECO:0007669"/>
    <property type="project" value="TreeGrafter"/>
</dbReference>
<dbReference type="PROSITE" id="PS50181">
    <property type="entry name" value="FBOX"/>
    <property type="match status" value="1"/>
</dbReference>
<dbReference type="Pfam" id="PF12937">
    <property type="entry name" value="F-box-like"/>
    <property type="match status" value="1"/>
</dbReference>
<dbReference type="STRING" id="409849.ENSPMGP00000012529"/>
<dbReference type="GO" id="GO:0019005">
    <property type="term" value="C:SCF ubiquitin ligase complex"/>
    <property type="evidence" value="ECO:0007669"/>
    <property type="project" value="TreeGrafter"/>
</dbReference>
<dbReference type="SUPFAM" id="SSF81383">
    <property type="entry name" value="F-box domain"/>
    <property type="match status" value="1"/>
</dbReference>
<feature type="domain" description="F-box" evidence="1">
    <location>
        <begin position="91"/>
        <end position="137"/>
    </location>
</feature>
<dbReference type="InterPro" id="IPR001810">
    <property type="entry name" value="F-box_dom"/>
</dbReference>
<dbReference type="SMART" id="SM00256">
    <property type="entry name" value="FBOX"/>
    <property type="match status" value="1"/>
</dbReference>
<sequence length="187" mass="22283">MASLLGEQLYEITGQGLPPEKDFFQLIISQNEVIWRSWRISLRLGSWGAPPKEEKVFHQDFLQHNTLQKEITAVFGQRILDYTTLLCKGQFDYLERLPEDILLQICSYLQLKEVAQLTQVSHKFREFCNSEKFWEHRVRNMPNFSSEMEVLCGAMGWKMSFFRHRHFFLYYNKDNTNMRYGCFSSQS</sequence>
<dbReference type="InterPro" id="IPR036047">
    <property type="entry name" value="F-box-like_dom_sf"/>
</dbReference>
<reference evidence="2" key="2">
    <citation type="submission" date="2025-09" db="UniProtKB">
        <authorList>
            <consortium name="Ensembl"/>
        </authorList>
    </citation>
    <scope>IDENTIFICATION</scope>
</reference>
<reference evidence="2" key="1">
    <citation type="submission" date="2025-08" db="UniProtKB">
        <authorList>
            <consortium name="Ensembl"/>
        </authorList>
    </citation>
    <scope>IDENTIFICATION</scope>
</reference>
<evidence type="ECO:0000313" key="2">
    <source>
        <dbReference type="Ensembl" id="ENSPMGP00000012529.1"/>
    </source>
</evidence>
<proteinExistence type="predicted"/>
<protein>
    <recommendedName>
        <fullName evidence="1">F-box domain-containing protein</fullName>
    </recommendedName>
</protein>
<name>A0A3B4A7D0_9GOBI</name>
<organism evidence="2 3">
    <name type="scientific">Periophthalmus magnuspinnatus</name>
    <dbReference type="NCBI Taxonomy" id="409849"/>
    <lineage>
        <taxon>Eukaryota</taxon>
        <taxon>Metazoa</taxon>
        <taxon>Chordata</taxon>
        <taxon>Craniata</taxon>
        <taxon>Vertebrata</taxon>
        <taxon>Euteleostomi</taxon>
        <taxon>Actinopterygii</taxon>
        <taxon>Neopterygii</taxon>
        <taxon>Teleostei</taxon>
        <taxon>Neoteleostei</taxon>
        <taxon>Acanthomorphata</taxon>
        <taxon>Gobiaria</taxon>
        <taxon>Gobiiformes</taxon>
        <taxon>Gobioidei</taxon>
        <taxon>Gobiidae</taxon>
        <taxon>Oxudercinae</taxon>
        <taxon>Periophthalmus</taxon>
    </lineage>
</organism>
<dbReference type="Proteomes" id="UP000261520">
    <property type="component" value="Unplaced"/>
</dbReference>